<dbReference type="PROSITE" id="PS51007">
    <property type="entry name" value="CYTC"/>
    <property type="match status" value="2"/>
</dbReference>
<dbReference type="GO" id="GO:0046872">
    <property type="term" value="F:metal ion binding"/>
    <property type="evidence" value="ECO:0007669"/>
    <property type="project" value="UniProtKB-KW"/>
</dbReference>
<evidence type="ECO:0000256" key="1">
    <source>
        <dbReference type="ARBA" id="ARBA00004196"/>
    </source>
</evidence>
<sequence length="458" mass="49330">MKIRRLGIPAVALGLLLVGAYGRVMAFPVDGDQTTLPPKTELNEDALTKPREIFHSEIAGGKSYMINLGNLAFSSPSILGGVARQASVSCETCHVNGAGNAKFFMPKMSTRPGNFDTTGPLFNPNADNFVLDPVTIPSLRGARYLAPYGHDGRMASLRDFVHNVIVNEFSGPEPSPAILDALVAYIQDIDFLPNASLGPGGRLIGKASDSERRGEALFSKPFPHDPNLSCAGCHVPSGAFVDHQQHDVGSGGLFKTPTLRNADFNAPYFHDGRFDNYDQVVGHFDRVFDLGLSTQDRQDLVAYLTAVGDGTLPYEHDGASASLKEINDFTTVLGVAIPAGDKDVVSLAVDTIGNELRELTEQYPDRKNTSVSGGEQQRVLARTALKELVLTLRRIDMAVADGRASDAATDFKNYRSLMAAAVPAVLASAEPWSLFNPAVHDSHYGALRQVMQSKHVSH</sequence>
<gene>
    <name evidence="8" type="ORF">SAMN05444158_4816</name>
</gene>
<dbReference type="InterPro" id="IPR036909">
    <property type="entry name" value="Cyt_c-like_dom_sf"/>
</dbReference>
<dbReference type="InterPro" id="IPR051395">
    <property type="entry name" value="Cytochrome_c_Peroxidase/MauG"/>
</dbReference>
<keyword evidence="8" id="KW-0575">Peroxidase</keyword>
<feature type="domain" description="Cytochrome c" evidence="7">
    <location>
        <begin position="64"/>
        <end position="190"/>
    </location>
</feature>
<name>A0A1H1YHC2_9BRAD</name>
<dbReference type="InterPro" id="IPR004852">
    <property type="entry name" value="Di-haem_cyt_c_peroxidsae"/>
</dbReference>
<evidence type="ECO:0000256" key="6">
    <source>
        <dbReference type="PROSITE-ProRule" id="PRU00433"/>
    </source>
</evidence>
<dbReference type="GO" id="GO:0030313">
    <property type="term" value="C:cell envelope"/>
    <property type="evidence" value="ECO:0007669"/>
    <property type="project" value="UniProtKB-SubCell"/>
</dbReference>
<dbReference type="GO" id="GO:0020037">
    <property type="term" value="F:heme binding"/>
    <property type="evidence" value="ECO:0007669"/>
    <property type="project" value="InterPro"/>
</dbReference>
<dbReference type="Pfam" id="PF03150">
    <property type="entry name" value="CCP_MauG"/>
    <property type="match status" value="1"/>
</dbReference>
<evidence type="ECO:0000256" key="4">
    <source>
        <dbReference type="ARBA" id="ARBA00023002"/>
    </source>
</evidence>
<feature type="domain" description="Cytochrome c" evidence="7">
    <location>
        <begin position="209"/>
        <end position="308"/>
    </location>
</feature>
<reference evidence="9" key="1">
    <citation type="submission" date="2016-10" db="EMBL/GenBank/DDBJ databases">
        <authorList>
            <person name="Varghese N."/>
            <person name="Submissions S."/>
        </authorList>
    </citation>
    <scope>NUCLEOTIDE SEQUENCE [LARGE SCALE GENOMIC DNA]</scope>
    <source>
        <strain evidence="9">GAS369</strain>
    </source>
</reference>
<comment type="subcellular location">
    <subcellularLocation>
        <location evidence="1">Cell envelope</location>
    </subcellularLocation>
</comment>
<dbReference type="RefSeq" id="WP_146689075.1">
    <property type="nucleotide sequence ID" value="NZ_LT629750.1"/>
</dbReference>
<evidence type="ECO:0000259" key="7">
    <source>
        <dbReference type="PROSITE" id="PS51007"/>
    </source>
</evidence>
<dbReference type="PANTHER" id="PTHR30600">
    <property type="entry name" value="CYTOCHROME C PEROXIDASE-RELATED"/>
    <property type="match status" value="1"/>
</dbReference>
<dbReference type="SUPFAM" id="SSF46626">
    <property type="entry name" value="Cytochrome c"/>
    <property type="match status" value="2"/>
</dbReference>
<organism evidence="8 9">
    <name type="scientific">Bradyrhizobium canariense</name>
    <dbReference type="NCBI Taxonomy" id="255045"/>
    <lineage>
        <taxon>Bacteria</taxon>
        <taxon>Pseudomonadati</taxon>
        <taxon>Pseudomonadota</taxon>
        <taxon>Alphaproteobacteria</taxon>
        <taxon>Hyphomicrobiales</taxon>
        <taxon>Nitrobacteraceae</taxon>
        <taxon>Bradyrhizobium</taxon>
    </lineage>
</organism>
<evidence type="ECO:0000256" key="2">
    <source>
        <dbReference type="ARBA" id="ARBA00022617"/>
    </source>
</evidence>
<accession>A0A1H1YHC2</accession>
<keyword evidence="3 6" id="KW-0479">Metal-binding</keyword>
<dbReference type="GO" id="GO:0004130">
    <property type="term" value="F:cytochrome-c peroxidase activity"/>
    <property type="evidence" value="ECO:0007669"/>
    <property type="project" value="TreeGrafter"/>
</dbReference>
<evidence type="ECO:0000313" key="8">
    <source>
        <dbReference type="EMBL" id="SDT20880.1"/>
    </source>
</evidence>
<dbReference type="EMBL" id="LT629750">
    <property type="protein sequence ID" value="SDT20880.1"/>
    <property type="molecule type" value="Genomic_DNA"/>
</dbReference>
<dbReference type="InterPro" id="IPR009056">
    <property type="entry name" value="Cyt_c-like_dom"/>
</dbReference>
<evidence type="ECO:0000256" key="5">
    <source>
        <dbReference type="ARBA" id="ARBA00023004"/>
    </source>
</evidence>
<evidence type="ECO:0000313" key="9">
    <source>
        <dbReference type="Proteomes" id="UP000243904"/>
    </source>
</evidence>
<keyword evidence="2 6" id="KW-0349">Heme</keyword>
<dbReference type="Gene3D" id="1.10.760.10">
    <property type="entry name" value="Cytochrome c-like domain"/>
    <property type="match status" value="2"/>
</dbReference>
<dbReference type="PANTHER" id="PTHR30600:SF13">
    <property type="entry name" value="METHYLAMINE UTILIZATION PROTEIN"/>
    <property type="match status" value="1"/>
</dbReference>
<dbReference type="AlphaFoldDB" id="A0A1H1YHC2"/>
<dbReference type="Proteomes" id="UP000243904">
    <property type="component" value="Chromosome I"/>
</dbReference>
<dbReference type="GO" id="GO:0009055">
    <property type="term" value="F:electron transfer activity"/>
    <property type="evidence" value="ECO:0007669"/>
    <property type="project" value="InterPro"/>
</dbReference>
<evidence type="ECO:0000256" key="3">
    <source>
        <dbReference type="ARBA" id="ARBA00022723"/>
    </source>
</evidence>
<keyword evidence="9" id="KW-1185">Reference proteome</keyword>
<keyword evidence="5 6" id="KW-0408">Iron</keyword>
<protein>
    <submittedName>
        <fullName evidence="8">Cytochrome c peroxidase</fullName>
    </submittedName>
</protein>
<keyword evidence="4" id="KW-0560">Oxidoreductase</keyword>
<proteinExistence type="predicted"/>